<dbReference type="HAMAP" id="MF_00377">
    <property type="entry name" value="DnaA_bact"/>
    <property type="match status" value="1"/>
</dbReference>
<accession>A0ABY5VKN0</accession>
<dbReference type="InterPro" id="IPR020591">
    <property type="entry name" value="Chromosome_initiator_DnaA-like"/>
</dbReference>
<comment type="subcellular location">
    <subcellularLocation>
        <location evidence="8">Cytoplasm</location>
    </subcellularLocation>
</comment>
<dbReference type="InterPro" id="IPR013317">
    <property type="entry name" value="DnaA_dom"/>
</dbReference>
<feature type="binding site" evidence="8">
    <location>
        <position position="151"/>
    </location>
    <ligand>
        <name>ATP</name>
        <dbReference type="ChEBI" id="CHEBI:30616"/>
    </ligand>
</feature>
<gene>
    <name evidence="8 14" type="primary">dnaA</name>
    <name evidence="14" type="ORF">NQ502_09085</name>
</gene>
<evidence type="ECO:0000259" key="12">
    <source>
        <dbReference type="SMART" id="SM00382"/>
    </source>
</evidence>
<dbReference type="CDD" id="cd00009">
    <property type="entry name" value="AAA"/>
    <property type="match status" value="1"/>
</dbReference>
<evidence type="ECO:0000256" key="2">
    <source>
        <dbReference type="ARBA" id="ARBA00022490"/>
    </source>
</evidence>
<evidence type="ECO:0000256" key="4">
    <source>
        <dbReference type="ARBA" id="ARBA00022741"/>
    </source>
</evidence>
<evidence type="ECO:0000256" key="7">
    <source>
        <dbReference type="ARBA" id="ARBA00023125"/>
    </source>
</evidence>
<organism evidence="14 15">
    <name type="scientific">Ruminococcus gauvreauii</name>
    <dbReference type="NCBI Taxonomy" id="438033"/>
    <lineage>
        <taxon>Bacteria</taxon>
        <taxon>Bacillati</taxon>
        <taxon>Bacillota</taxon>
        <taxon>Clostridia</taxon>
        <taxon>Eubacteriales</taxon>
        <taxon>Oscillospiraceae</taxon>
        <taxon>Ruminococcus</taxon>
    </lineage>
</organism>
<comment type="domain">
    <text evidence="8">Domain I is involved in oligomerization and binding regulators, domain II is flexibile and of varying length in different bacteria, domain III forms the AAA+ region, while domain IV binds dsDNA.</text>
</comment>
<dbReference type="Pfam" id="PF08299">
    <property type="entry name" value="Bac_DnaA_C"/>
    <property type="match status" value="1"/>
</dbReference>
<dbReference type="RefSeq" id="WP_028528242.1">
    <property type="nucleotide sequence ID" value="NZ_CABLBR010000009.1"/>
</dbReference>
<dbReference type="SMART" id="SM00760">
    <property type="entry name" value="Bac_DnaA_C"/>
    <property type="match status" value="1"/>
</dbReference>
<dbReference type="Pfam" id="PF00308">
    <property type="entry name" value="Bac_DnaA"/>
    <property type="match status" value="1"/>
</dbReference>
<evidence type="ECO:0000256" key="9">
    <source>
        <dbReference type="NCBIfam" id="TIGR00362"/>
    </source>
</evidence>
<keyword evidence="6 8" id="KW-0446">Lipid-binding</keyword>
<dbReference type="Gene3D" id="3.40.50.300">
    <property type="entry name" value="P-loop containing nucleotide triphosphate hydrolases"/>
    <property type="match status" value="1"/>
</dbReference>
<keyword evidence="3 8" id="KW-0235">DNA replication</keyword>
<dbReference type="Gene3D" id="1.10.8.60">
    <property type="match status" value="1"/>
</dbReference>
<dbReference type="InterPro" id="IPR001957">
    <property type="entry name" value="Chromosome_initiator_DnaA"/>
</dbReference>
<dbReference type="InterPro" id="IPR038454">
    <property type="entry name" value="DnaA_N_sf"/>
</dbReference>
<dbReference type="PRINTS" id="PR00051">
    <property type="entry name" value="DNAA"/>
</dbReference>
<dbReference type="InterPro" id="IPR003593">
    <property type="entry name" value="AAA+_ATPase"/>
</dbReference>
<feature type="domain" description="Chromosomal replication initiator DnaA C-terminal" evidence="13">
    <location>
        <begin position="353"/>
        <end position="422"/>
    </location>
</feature>
<comment type="subunit">
    <text evidence="8">Oligomerizes as a right-handed, spiral filament on DNA at oriC.</text>
</comment>
<dbReference type="InterPro" id="IPR010921">
    <property type="entry name" value="Trp_repressor/repl_initiator"/>
</dbReference>
<evidence type="ECO:0000313" key="14">
    <source>
        <dbReference type="EMBL" id="UWP61165.1"/>
    </source>
</evidence>
<feature type="region of interest" description="Domain IV, binds dsDNA" evidence="8">
    <location>
        <begin position="325"/>
        <end position="447"/>
    </location>
</feature>
<dbReference type="Gene3D" id="1.10.1750.10">
    <property type="match status" value="1"/>
</dbReference>
<proteinExistence type="inferred from homology"/>
<comment type="caution">
    <text evidence="8">Lacks conserved residue(s) required for the propagation of feature annotation.</text>
</comment>
<evidence type="ECO:0000256" key="6">
    <source>
        <dbReference type="ARBA" id="ARBA00023121"/>
    </source>
</evidence>
<evidence type="ECO:0000256" key="8">
    <source>
        <dbReference type="HAMAP-Rule" id="MF_00377"/>
    </source>
</evidence>
<keyword evidence="15" id="KW-1185">Reference proteome</keyword>
<evidence type="ECO:0000256" key="1">
    <source>
        <dbReference type="ARBA" id="ARBA00006583"/>
    </source>
</evidence>
<evidence type="ECO:0000259" key="13">
    <source>
        <dbReference type="SMART" id="SM00760"/>
    </source>
</evidence>
<name>A0ABY5VKN0_9FIRM</name>
<dbReference type="Proteomes" id="UP001060164">
    <property type="component" value="Chromosome"/>
</dbReference>
<comment type="function">
    <text evidence="8 10">Plays an essential role in the initiation and regulation of chromosomal replication. ATP-DnaA binds to the origin of replication (oriC) to initiate formation of the DNA replication initiation complex once per cell cycle. Binds the DnaA box (a 9 base pair repeat at the origin) and separates the double-stranded (ds)DNA. Forms a right-handed helical filament on oriC DNA; dsDNA binds to the exterior of the filament while single-stranded (ss)DNA is stabiized in the filament's interior. The ATP-DnaA-oriC complex binds and stabilizes one strand of the AT-rich DNA unwinding element (DUE), permitting loading of DNA polymerase. After initiation quickly degrades to an ADP-DnaA complex that is not apt for DNA replication. Binds acidic phospholipids.</text>
</comment>
<dbReference type="SUPFAM" id="SSF52540">
    <property type="entry name" value="P-loop containing nucleoside triphosphate hydrolases"/>
    <property type="match status" value="1"/>
</dbReference>
<dbReference type="PANTHER" id="PTHR30050:SF2">
    <property type="entry name" value="CHROMOSOMAL REPLICATION INITIATOR PROTEIN DNAA"/>
    <property type="match status" value="1"/>
</dbReference>
<dbReference type="InterPro" id="IPR027417">
    <property type="entry name" value="P-loop_NTPase"/>
</dbReference>
<evidence type="ECO:0000256" key="3">
    <source>
        <dbReference type="ARBA" id="ARBA00022705"/>
    </source>
</evidence>
<feature type="binding site" evidence="8">
    <location>
        <position position="149"/>
    </location>
    <ligand>
        <name>ATP</name>
        <dbReference type="ChEBI" id="CHEBI:30616"/>
    </ligand>
</feature>
<feature type="region of interest" description="Domain I, interacts with DnaA modulators" evidence="8">
    <location>
        <begin position="1"/>
        <end position="86"/>
    </location>
</feature>
<evidence type="ECO:0000313" key="15">
    <source>
        <dbReference type="Proteomes" id="UP001060164"/>
    </source>
</evidence>
<dbReference type="Gene3D" id="3.30.300.180">
    <property type="match status" value="1"/>
</dbReference>
<dbReference type="Pfam" id="PF11638">
    <property type="entry name" value="DnaA_N"/>
    <property type="match status" value="1"/>
</dbReference>
<keyword evidence="2 8" id="KW-0963">Cytoplasm</keyword>
<feature type="domain" description="AAA+ ATPase" evidence="12">
    <location>
        <begin position="138"/>
        <end position="269"/>
    </location>
</feature>
<protein>
    <recommendedName>
        <fullName evidence="8 9">Chromosomal replication initiator protein DnaA</fullName>
    </recommendedName>
</protein>
<dbReference type="SMART" id="SM00382">
    <property type="entry name" value="AAA"/>
    <property type="match status" value="1"/>
</dbReference>
<dbReference type="EMBL" id="CP102290">
    <property type="protein sequence ID" value="UWP61165.1"/>
    <property type="molecule type" value="Genomic_DNA"/>
</dbReference>
<feature type="binding site" evidence="8">
    <location>
        <position position="152"/>
    </location>
    <ligand>
        <name>ATP</name>
        <dbReference type="ChEBI" id="CHEBI:30616"/>
    </ligand>
</feature>
<dbReference type="InterPro" id="IPR024633">
    <property type="entry name" value="DnaA_N_dom"/>
</dbReference>
<keyword evidence="5 8" id="KW-0067">ATP-binding</keyword>
<dbReference type="CDD" id="cd06571">
    <property type="entry name" value="Bac_DnaA_C"/>
    <property type="match status" value="1"/>
</dbReference>
<dbReference type="InterPro" id="IPR013159">
    <property type="entry name" value="DnaA_C"/>
</dbReference>
<evidence type="ECO:0000256" key="10">
    <source>
        <dbReference type="RuleBase" id="RU000577"/>
    </source>
</evidence>
<reference evidence="14" key="1">
    <citation type="journal article" date="2022" name="Cell">
        <title>Design, construction, and in vivo augmentation of a complex gut microbiome.</title>
        <authorList>
            <person name="Cheng A.G."/>
            <person name="Ho P.Y."/>
            <person name="Aranda-Diaz A."/>
            <person name="Jain S."/>
            <person name="Yu F.B."/>
            <person name="Meng X."/>
            <person name="Wang M."/>
            <person name="Iakiviak M."/>
            <person name="Nagashima K."/>
            <person name="Zhao A."/>
            <person name="Murugkar P."/>
            <person name="Patil A."/>
            <person name="Atabakhsh K."/>
            <person name="Weakley A."/>
            <person name="Yan J."/>
            <person name="Brumbaugh A.R."/>
            <person name="Higginbottom S."/>
            <person name="Dimas A."/>
            <person name="Shiver A.L."/>
            <person name="Deutschbauer A."/>
            <person name="Neff N."/>
            <person name="Sonnenburg J.L."/>
            <person name="Huang K.C."/>
            <person name="Fischbach M.A."/>
        </authorList>
    </citation>
    <scope>NUCLEOTIDE SEQUENCE</scope>
    <source>
        <strain evidence="14">DSM 19829</strain>
    </source>
</reference>
<dbReference type="PANTHER" id="PTHR30050">
    <property type="entry name" value="CHROMOSOMAL REPLICATION INITIATOR PROTEIN DNAA"/>
    <property type="match status" value="1"/>
</dbReference>
<keyword evidence="4 8" id="KW-0547">Nucleotide-binding</keyword>
<evidence type="ECO:0000256" key="5">
    <source>
        <dbReference type="ARBA" id="ARBA00022840"/>
    </source>
</evidence>
<feature type="binding site" evidence="8">
    <location>
        <position position="153"/>
    </location>
    <ligand>
        <name>ATP</name>
        <dbReference type="ChEBI" id="CHEBI:30616"/>
    </ligand>
</feature>
<dbReference type="SUPFAM" id="SSF48295">
    <property type="entry name" value="TrpR-like"/>
    <property type="match status" value="1"/>
</dbReference>
<keyword evidence="7 8" id="KW-0238">DNA-binding</keyword>
<sequence>MNIIIKKWNDILDMVKKEHELSDVSFTTWLKPLTVHSVDNDVVTILVPSTEFINYISKKYTLPIKVAITEVTGISCEIKFIIPEDIPKVIETQPQAINENLINANLNEKYTFDTFVVGSNNKFAHAASLAVAESPGDIYNPLFLYGGVGLGKTHLMHSIAHFILQTDPSKRVLYVTSEDFTNEVIESIRNGNNTAMSKFREKYRNIDVLLVDDVQFIIGKESTQEEFFHTFNALHSARKQIIISSDKPPKDMEILEDRIRSRFEWGLIADISSPDYETRMAILRKKEELDGYNVDDSVIEYIATNIKSNIRELEGSLNKIMAYANLEKREVTLELAEQVLKDIISPDAKKVITPELIITTVAEHFDVTADDIKGSKRSQKVTFPRQIVMYLCREMTGLTLAGVAKALGKSDHTTVINAIKKIEKEMENSSDLETTISVLKKKINPPS</sequence>
<evidence type="ECO:0000256" key="11">
    <source>
        <dbReference type="RuleBase" id="RU004227"/>
    </source>
</evidence>
<comment type="similarity">
    <text evidence="1 8 11">Belongs to the DnaA family.</text>
</comment>
<dbReference type="NCBIfam" id="TIGR00362">
    <property type="entry name" value="DnaA"/>
    <property type="match status" value="1"/>
</dbReference>